<evidence type="ECO:0000313" key="2">
    <source>
        <dbReference type="Proteomes" id="UP001174909"/>
    </source>
</evidence>
<proteinExistence type="predicted"/>
<accession>A0AA35T4G3</accession>
<dbReference type="Proteomes" id="UP001174909">
    <property type="component" value="Unassembled WGS sequence"/>
</dbReference>
<gene>
    <name evidence="1" type="ORF">GBAR_LOCUS22696</name>
</gene>
<evidence type="ECO:0000313" key="1">
    <source>
        <dbReference type="EMBL" id="CAI8040818.1"/>
    </source>
</evidence>
<reference evidence="1" key="1">
    <citation type="submission" date="2023-03" db="EMBL/GenBank/DDBJ databases">
        <authorList>
            <person name="Steffen K."/>
            <person name="Cardenas P."/>
        </authorList>
    </citation>
    <scope>NUCLEOTIDE SEQUENCE</scope>
</reference>
<organism evidence="1 2">
    <name type="scientific">Geodia barretti</name>
    <name type="common">Barrett's horny sponge</name>
    <dbReference type="NCBI Taxonomy" id="519541"/>
    <lineage>
        <taxon>Eukaryota</taxon>
        <taxon>Metazoa</taxon>
        <taxon>Porifera</taxon>
        <taxon>Demospongiae</taxon>
        <taxon>Heteroscleromorpha</taxon>
        <taxon>Tetractinellida</taxon>
        <taxon>Astrophorina</taxon>
        <taxon>Geodiidae</taxon>
        <taxon>Geodia</taxon>
    </lineage>
</organism>
<keyword evidence="2" id="KW-1185">Reference proteome</keyword>
<comment type="caution">
    <text evidence="1">The sequence shown here is derived from an EMBL/GenBank/DDBJ whole genome shotgun (WGS) entry which is preliminary data.</text>
</comment>
<dbReference type="AlphaFoldDB" id="A0AA35T4G3"/>
<feature type="non-terminal residue" evidence="1">
    <location>
        <position position="1"/>
    </location>
</feature>
<dbReference type="EMBL" id="CASHTH010003138">
    <property type="protein sequence ID" value="CAI8040818.1"/>
    <property type="molecule type" value="Genomic_DNA"/>
</dbReference>
<protein>
    <submittedName>
        <fullName evidence="1">Uncharacterized protein</fullName>
    </submittedName>
</protein>
<sequence>VVIAQKVTYDAESGVSIRLSGKNTWANQVSNSFPDLIVFVTSSSSVRMLIATHTKFVALDSKYLRLNQTVKTVSGTATRHTMVAQPTARAARRWCGLHLQECA</sequence>
<name>A0AA35T4G3_GEOBA</name>